<dbReference type="RefSeq" id="WP_208154771.1">
    <property type="nucleotide sequence ID" value="NZ_JAGEVF010000009.1"/>
</dbReference>
<comment type="caution">
    <text evidence="1">The sequence shown here is derived from an EMBL/GenBank/DDBJ whole genome shotgun (WGS) entry which is preliminary data.</text>
</comment>
<name>A0ABS3T3U6_9FLAO</name>
<evidence type="ECO:0008006" key="3">
    <source>
        <dbReference type="Google" id="ProtNLM"/>
    </source>
</evidence>
<dbReference type="Proteomes" id="UP000676776">
    <property type="component" value="Unassembled WGS sequence"/>
</dbReference>
<dbReference type="EMBL" id="JAGEVF010000009">
    <property type="protein sequence ID" value="MBO3117418.1"/>
    <property type="molecule type" value="Genomic_DNA"/>
</dbReference>
<keyword evidence="2" id="KW-1185">Reference proteome</keyword>
<organism evidence="1 2">
    <name type="scientific">Winogradskyella pelagia</name>
    <dbReference type="NCBI Taxonomy" id="2819984"/>
    <lineage>
        <taxon>Bacteria</taxon>
        <taxon>Pseudomonadati</taxon>
        <taxon>Bacteroidota</taxon>
        <taxon>Flavobacteriia</taxon>
        <taxon>Flavobacteriales</taxon>
        <taxon>Flavobacteriaceae</taxon>
        <taxon>Winogradskyella</taxon>
    </lineage>
</organism>
<evidence type="ECO:0000313" key="2">
    <source>
        <dbReference type="Proteomes" id="UP000676776"/>
    </source>
</evidence>
<accession>A0ABS3T3U6</accession>
<sequence length="196" mass="23357">MNTNIHASISNLKPFDYSKHYTSHFINQNWVLVNGIAKKKAIYTFRTDNVLEIKRSEDTIKTAWDIDIKNVFSVETEDGLIIVKAYFRDKDILVLDHQDKEGFAMFINTTDYDMDINSVEDIQEFLKLKYQKKVVDTIYHHEFYYIEKSEEFGPYKVEDLNEKVIQDEISPYCFVRDINEEDYSRRLRIADLIQEI</sequence>
<reference evidence="1 2" key="1">
    <citation type="submission" date="2021-03" db="EMBL/GenBank/DDBJ databases">
        <title>Winogradskyella sp. nov., isolated from costal sediment.</title>
        <authorList>
            <person name="Gao C."/>
        </authorList>
    </citation>
    <scope>NUCLEOTIDE SEQUENCE [LARGE SCALE GENOMIC DNA]</scope>
    <source>
        <strain evidence="1 2">DF17</strain>
    </source>
</reference>
<gene>
    <name evidence="1" type="ORF">J4050_11710</name>
</gene>
<proteinExistence type="predicted"/>
<protein>
    <recommendedName>
        <fullName evidence="3">CYTH domain-containing protein</fullName>
    </recommendedName>
</protein>
<evidence type="ECO:0000313" key="1">
    <source>
        <dbReference type="EMBL" id="MBO3117418.1"/>
    </source>
</evidence>